<gene>
    <name evidence="3" type="ORF">COT77_01140</name>
</gene>
<reference evidence="4" key="1">
    <citation type="submission" date="2017-09" db="EMBL/GenBank/DDBJ databases">
        <title>Depth-based differentiation of microbial function through sediment-hosted aquifers and enrichment of novel symbionts in the deep terrestrial subsurface.</title>
        <authorList>
            <person name="Probst A.J."/>
            <person name="Ladd B."/>
            <person name="Jarett J.K."/>
            <person name="Geller-Mcgrath D.E."/>
            <person name="Sieber C.M.K."/>
            <person name="Emerson J.B."/>
            <person name="Anantharaman K."/>
            <person name="Thomas B.C."/>
            <person name="Malmstrom R."/>
            <person name="Stieglmeier M."/>
            <person name="Klingl A."/>
            <person name="Woyke T."/>
            <person name="Ryan C.M."/>
            <person name="Banfield J.F."/>
        </authorList>
    </citation>
    <scope>NUCLEOTIDE SEQUENCE [LARGE SCALE GENOMIC DNA]</scope>
</reference>
<sequence>MKYYRETTRKGISKFKKVFVFIVLISVFGFIVSLSYINGFVLSANKPKEGEHITLDLVNKTRGDQGVSSLIWNSKLADAALQKANSMVGEKYFDHASKNGKTPWDFMEENGYKYIYAGENLAIDFQDLQDAENALENSKTHMDNIVNPKFKEFGSAVVKGEIFDYESNIYVQMFGTQQLYLERILTDINR</sequence>
<evidence type="ECO:0000259" key="2">
    <source>
        <dbReference type="Pfam" id="PF00188"/>
    </source>
</evidence>
<keyword evidence="1" id="KW-0812">Transmembrane</keyword>
<dbReference type="Pfam" id="PF00188">
    <property type="entry name" value="CAP"/>
    <property type="match status" value="1"/>
</dbReference>
<name>A0A2M6WXH1_9BACT</name>
<dbReference type="CDD" id="cd05379">
    <property type="entry name" value="CAP_bacterial"/>
    <property type="match status" value="1"/>
</dbReference>
<feature type="transmembrane region" description="Helical" evidence="1">
    <location>
        <begin position="18"/>
        <end position="37"/>
    </location>
</feature>
<evidence type="ECO:0000313" key="3">
    <source>
        <dbReference type="EMBL" id="PIT97477.1"/>
    </source>
</evidence>
<dbReference type="EMBL" id="PEZV01000008">
    <property type="protein sequence ID" value="PIT97477.1"/>
    <property type="molecule type" value="Genomic_DNA"/>
</dbReference>
<organism evidence="3 4">
    <name type="scientific">Candidatus Berkelbacteria bacterium CG10_big_fil_rev_8_21_14_0_10_41_12</name>
    <dbReference type="NCBI Taxonomy" id="1974513"/>
    <lineage>
        <taxon>Bacteria</taxon>
        <taxon>Candidatus Berkelbacteria</taxon>
    </lineage>
</organism>
<dbReference type="Gene3D" id="3.40.33.10">
    <property type="entry name" value="CAP"/>
    <property type="match status" value="1"/>
</dbReference>
<protein>
    <recommendedName>
        <fullName evidence="2">SCP domain-containing protein</fullName>
    </recommendedName>
</protein>
<dbReference type="Proteomes" id="UP000228596">
    <property type="component" value="Unassembled WGS sequence"/>
</dbReference>
<dbReference type="InterPro" id="IPR035940">
    <property type="entry name" value="CAP_sf"/>
</dbReference>
<dbReference type="InterPro" id="IPR014044">
    <property type="entry name" value="CAP_dom"/>
</dbReference>
<accession>A0A2M6WXH1</accession>
<proteinExistence type="predicted"/>
<feature type="domain" description="SCP" evidence="2">
    <location>
        <begin position="55"/>
        <end position="174"/>
    </location>
</feature>
<comment type="caution">
    <text evidence="3">The sequence shown here is derived from an EMBL/GenBank/DDBJ whole genome shotgun (WGS) entry which is preliminary data.</text>
</comment>
<keyword evidence="1" id="KW-1133">Transmembrane helix</keyword>
<evidence type="ECO:0000256" key="1">
    <source>
        <dbReference type="SAM" id="Phobius"/>
    </source>
</evidence>
<dbReference type="PANTHER" id="PTHR31157">
    <property type="entry name" value="SCP DOMAIN-CONTAINING PROTEIN"/>
    <property type="match status" value="1"/>
</dbReference>
<keyword evidence="1" id="KW-0472">Membrane</keyword>
<dbReference type="PANTHER" id="PTHR31157:SF1">
    <property type="entry name" value="SCP DOMAIN-CONTAINING PROTEIN"/>
    <property type="match status" value="1"/>
</dbReference>
<dbReference type="AlphaFoldDB" id="A0A2M6WXH1"/>
<evidence type="ECO:0000313" key="4">
    <source>
        <dbReference type="Proteomes" id="UP000228596"/>
    </source>
</evidence>
<dbReference type="SUPFAM" id="SSF55797">
    <property type="entry name" value="PR-1-like"/>
    <property type="match status" value="1"/>
</dbReference>